<proteinExistence type="predicted"/>
<keyword evidence="2" id="KW-1185">Reference proteome</keyword>
<sequence>MSNSILNFSIRPHALRWLDLCTFGPKKNESVQLLNESTIKWFTEQIDMETSWHRLQTESQSGGVVQSSARVRSWLDIAFFKPDQLRQKVAYALSQVFVVSDKDKELNGRPSALANYYDILVKNAFGTYKDLLRDVTRSPVMGHYLTMVNNSKDNPDENYAREILQLFSCGLYEREIDHTLDGLEATYKLDSQGKYIPCYTEDDIRELARVFTGWVRDDESWYEPMIQIENEDVRDVGSKTLFNGTVVFDENNNRFDESENAENSQTDLEILLTTLENHPSTAINICFKLIQLLVTSNPSSGYLQRVVDVFNDGTDKLIELGYEAPAPGEEKGQLKAVIWAIVSDNEVYTAPPKYMSKIREPWLSLVYIYRALNVDVLPNVGAGDDQSNKKIEHDLLYLRTCNQYPLGSPSVFNFYLPDYQPTELLPSEYSDDGLVSPELQIIDWSHIISVQNHIFGMFNKNVTYGEGVVNPNTCLIPSNGAIYDTYRKLLFVDIGPFYNSVKVSDKISFVNAVSTRFFNSFMPKDLEKQLIDAFPRGDLSIQAHNWTQRLLALALSSPYFHVQQNLNSFSYRTTVPEAPGGSYVVCDS</sequence>
<dbReference type="OrthoDB" id="9772295at2"/>
<reference evidence="2" key="1">
    <citation type="submission" date="2016-02" db="EMBL/GenBank/DDBJ databases">
        <authorList>
            <person name="Rodrigo-Torres Lidia"/>
            <person name="Arahal R.David."/>
        </authorList>
    </citation>
    <scope>NUCLEOTIDE SEQUENCE [LARGE SCALE GENOMIC DNA]</scope>
    <source>
        <strain evidence="2">CECT 9029</strain>
    </source>
</reference>
<name>A0A128EVN0_9GAMM</name>
<evidence type="ECO:0000313" key="1">
    <source>
        <dbReference type="EMBL" id="CZF78638.1"/>
    </source>
</evidence>
<protein>
    <recommendedName>
        <fullName evidence="3">DUF1800 domain-containing protein</fullName>
    </recommendedName>
</protein>
<organism evidence="1 2">
    <name type="scientific">Grimontia celer</name>
    <dbReference type="NCBI Taxonomy" id="1796497"/>
    <lineage>
        <taxon>Bacteria</taxon>
        <taxon>Pseudomonadati</taxon>
        <taxon>Pseudomonadota</taxon>
        <taxon>Gammaproteobacteria</taxon>
        <taxon>Vibrionales</taxon>
        <taxon>Vibrionaceae</taxon>
        <taxon>Grimontia</taxon>
    </lineage>
</organism>
<evidence type="ECO:0000313" key="2">
    <source>
        <dbReference type="Proteomes" id="UP000071641"/>
    </source>
</evidence>
<dbReference type="EMBL" id="FIZX01000001">
    <property type="protein sequence ID" value="CZF78638.1"/>
    <property type="molecule type" value="Genomic_DNA"/>
</dbReference>
<accession>A0A128EVN0</accession>
<dbReference type="InterPro" id="IPR014917">
    <property type="entry name" value="DUF1800"/>
</dbReference>
<dbReference type="Pfam" id="PF08811">
    <property type="entry name" value="DUF1800"/>
    <property type="match status" value="1"/>
</dbReference>
<dbReference type="RefSeq" id="WP_082804319.1">
    <property type="nucleotide sequence ID" value="NZ_FIZX01000001.1"/>
</dbReference>
<dbReference type="Proteomes" id="UP000071641">
    <property type="component" value="Unassembled WGS sequence"/>
</dbReference>
<dbReference type="AlphaFoldDB" id="A0A128EVN0"/>
<gene>
    <name evidence="1" type="ORF">GCE9029_00965</name>
</gene>
<dbReference type="STRING" id="1796497.GCE9029_00965"/>
<evidence type="ECO:0008006" key="3">
    <source>
        <dbReference type="Google" id="ProtNLM"/>
    </source>
</evidence>